<evidence type="ECO:0000313" key="3">
    <source>
        <dbReference type="Proteomes" id="UP001162483"/>
    </source>
</evidence>
<proteinExistence type="predicted"/>
<dbReference type="Proteomes" id="UP001162483">
    <property type="component" value="Unassembled WGS sequence"/>
</dbReference>
<accession>A0ABN9DZE2</accession>
<name>A0ABN9DZE2_9NEOB</name>
<gene>
    <name evidence="2" type="ORF">SPARVUS_LOCUS8781438</name>
</gene>
<reference evidence="2" key="1">
    <citation type="submission" date="2023-05" db="EMBL/GenBank/DDBJ databases">
        <authorList>
            <person name="Stuckert A."/>
        </authorList>
    </citation>
    <scope>NUCLEOTIDE SEQUENCE</scope>
</reference>
<dbReference type="EMBL" id="CATNWA010014949">
    <property type="protein sequence ID" value="CAI9577838.1"/>
    <property type="molecule type" value="Genomic_DNA"/>
</dbReference>
<feature type="compositionally biased region" description="Basic and acidic residues" evidence="1">
    <location>
        <begin position="8"/>
        <end position="22"/>
    </location>
</feature>
<sequence>MGTVNVKVHSDGHNCGKEHSDGHVMERGTLMGKYDGKGYFECKGAL</sequence>
<keyword evidence="3" id="KW-1185">Reference proteome</keyword>
<feature type="region of interest" description="Disordered" evidence="1">
    <location>
        <begin position="1"/>
        <end position="22"/>
    </location>
</feature>
<protein>
    <submittedName>
        <fullName evidence="2">Uncharacterized protein</fullName>
    </submittedName>
</protein>
<organism evidence="2 3">
    <name type="scientific">Staurois parvus</name>
    <dbReference type="NCBI Taxonomy" id="386267"/>
    <lineage>
        <taxon>Eukaryota</taxon>
        <taxon>Metazoa</taxon>
        <taxon>Chordata</taxon>
        <taxon>Craniata</taxon>
        <taxon>Vertebrata</taxon>
        <taxon>Euteleostomi</taxon>
        <taxon>Amphibia</taxon>
        <taxon>Batrachia</taxon>
        <taxon>Anura</taxon>
        <taxon>Neobatrachia</taxon>
        <taxon>Ranoidea</taxon>
        <taxon>Ranidae</taxon>
        <taxon>Staurois</taxon>
    </lineage>
</organism>
<comment type="caution">
    <text evidence="2">The sequence shown here is derived from an EMBL/GenBank/DDBJ whole genome shotgun (WGS) entry which is preliminary data.</text>
</comment>
<evidence type="ECO:0000313" key="2">
    <source>
        <dbReference type="EMBL" id="CAI9577838.1"/>
    </source>
</evidence>
<evidence type="ECO:0000256" key="1">
    <source>
        <dbReference type="SAM" id="MobiDB-lite"/>
    </source>
</evidence>